<dbReference type="Proteomes" id="UP000688137">
    <property type="component" value="Unassembled WGS sequence"/>
</dbReference>
<accession>A0A8S1NM27</accession>
<reference evidence="1" key="1">
    <citation type="submission" date="2021-01" db="EMBL/GenBank/DDBJ databases">
        <authorList>
            <consortium name="Genoscope - CEA"/>
            <person name="William W."/>
        </authorList>
    </citation>
    <scope>NUCLEOTIDE SEQUENCE</scope>
</reference>
<evidence type="ECO:0000313" key="1">
    <source>
        <dbReference type="EMBL" id="CAD8093222.1"/>
    </source>
</evidence>
<name>A0A8S1NM27_PARPR</name>
<sequence length="33" mass="4079">MLSQLKHQKRESFNIQNVVQMIRPRFIYFKGIK</sequence>
<dbReference type="EMBL" id="CAJJDM010000095">
    <property type="protein sequence ID" value="CAD8093222.1"/>
    <property type="molecule type" value="Genomic_DNA"/>
</dbReference>
<proteinExistence type="predicted"/>
<gene>
    <name evidence="1" type="ORF">PPRIM_AZ9-3.1.T0920183</name>
</gene>
<evidence type="ECO:0000313" key="2">
    <source>
        <dbReference type="Proteomes" id="UP000688137"/>
    </source>
</evidence>
<dbReference type="AlphaFoldDB" id="A0A8S1NM27"/>
<protein>
    <submittedName>
        <fullName evidence="1">Uncharacterized protein</fullName>
    </submittedName>
</protein>
<comment type="caution">
    <text evidence="1">The sequence shown here is derived from an EMBL/GenBank/DDBJ whole genome shotgun (WGS) entry which is preliminary data.</text>
</comment>
<keyword evidence="2" id="KW-1185">Reference proteome</keyword>
<organism evidence="1 2">
    <name type="scientific">Paramecium primaurelia</name>
    <dbReference type="NCBI Taxonomy" id="5886"/>
    <lineage>
        <taxon>Eukaryota</taxon>
        <taxon>Sar</taxon>
        <taxon>Alveolata</taxon>
        <taxon>Ciliophora</taxon>
        <taxon>Intramacronucleata</taxon>
        <taxon>Oligohymenophorea</taxon>
        <taxon>Peniculida</taxon>
        <taxon>Parameciidae</taxon>
        <taxon>Paramecium</taxon>
    </lineage>
</organism>